<name>A0A6M0H3Z6_9CLOT</name>
<keyword evidence="8" id="KW-1185">Reference proteome</keyword>
<feature type="active site" description="Charge relay system" evidence="5">
    <location>
        <position position="124"/>
    </location>
</feature>
<keyword evidence="3 5" id="KW-0378">Hydrolase</keyword>
<gene>
    <name evidence="7" type="ORF">G3M99_05575</name>
</gene>
<organism evidence="7 8">
    <name type="scientific">Clostridium senegalense</name>
    <dbReference type="NCBI Taxonomy" id="1465809"/>
    <lineage>
        <taxon>Bacteria</taxon>
        <taxon>Bacillati</taxon>
        <taxon>Bacillota</taxon>
        <taxon>Clostridia</taxon>
        <taxon>Eubacteriales</taxon>
        <taxon>Clostridiaceae</taxon>
        <taxon>Clostridium</taxon>
    </lineage>
</organism>
<dbReference type="PANTHER" id="PTHR43806">
    <property type="entry name" value="PEPTIDASE S8"/>
    <property type="match status" value="1"/>
</dbReference>
<evidence type="ECO:0000256" key="5">
    <source>
        <dbReference type="PROSITE-ProRule" id="PRU01240"/>
    </source>
</evidence>
<dbReference type="InterPro" id="IPR036852">
    <property type="entry name" value="Peptidase_S8/S53_dom_sf"/>
</dbReference>
<dbReference type="InterPro" id="IPR000209">
    <property type="entry name" value="Peptidase_S8/S53_dom"/>
</dbReference>
<dbReference type="AlphaFoldDB" id="A0A6M0H3Z6"/>
<dbReference type="InterPro" id="IPR022398">
    <property type="entry name" value="Peptidase_S8_His-AS"/>
</dbReference>
<evidence type="ECO:0000313" key="7">
    <source>
        <dbReference type="EMBL" id="NEU04342.1"/>
    </source>
</evidence>
<dbReference type="EMBL" id="JAAGPU010000007">
    <property type="protein sequence ID" value="NEU04342.1"/>
    <property type="molecule type" value="Genomic_DNA"/>
</dbReference>
<dbReference type="Gene3D" id="3.40.50.200">
    <property type="entry name" value="Peptidase S8/S53 domain"/>
    <property type="match status" value="1"/>
</dbReference>
<dbReference type="GO" id="GO:0004252">
    <property type="term" value="F:serine-type endopeptidase activity"/>
    <property type="evidence" value="ECO:0007669"/>
    <property type="project" value="UniProtKB-UniRule"/>
</dbReference>
<dbReference type="PRINTS" id="PR00723">
    <property type="entry name" value="SUBTILISIN"/>
</dbReference>
<dbReference type="GO" id="GO:0006508">
    <property type="term" value="P:proteolysis"/>
    <property type="evidence" value="ECO:0007669"/>
    <property type="project" value="UniProtKB-KW"/>
</dbReference>
<dbReference type="InterPro" id="IPR015500">
    <property type="entry name" value="Peptidase_S8_subtilisin-rel"/>
</dbReference>
<feature type="active site" description="Charge relay system" evidence="5">
    <location>
        <position position="159"/>
    </location>
</feature>
<dbReference type="PROSITE" id="PS00137">
    <property type="entry name" value="SUBTILASE_HIS"/>
    <property type="match status" value="1"/>
</dbReference>
<feature type="domain" description="Peptidase S8/S53" evidence="6">
    <location>
        <begin position="115"/>
        <end position="393"/>
    </location>
</feature>
<evidence type="ECO:0000313" key="8">
    <source>
        <dbReference type="Proteomes" id="UP000481872"/>
    </source>
</evidence>
<dbReference type="SUPFAM" id="SSF52743">
    <property type="entry name" value="Subtilisin-like"/>
    <property type="match status" value="1"/>
</dbReference>
<dbReference type="RefSeq" id="WP_199869499.1">
    <property type="nucleotide sequence ID" value="NZ_JAAGPU010000007.1"/>
</dbReference>
<evidence type="ECO:0000256" key="4">
    <source>
        <dbReference type="ARBA" id="ARBA00022825"/>
    </source>
</evidence>
<dbReference type="Proteomes" id="UP000481872">
    <property type="component" value="Unassembled WGS sequence"/>
</dbReference>
<dbReference type="InterPro" id="IPR050131">
    <property type="entry name" value="Peptidase_S8_subtilisin-like"/>
</dbReference>
<keyword evidence="2 5" id="KW-0645">Protease</keyword>
<keyword evidence="4 5" id="KW-0720">Serine protease</keyword>
<dbReference type="PANTHER" id="PTHR43806:SF65">
    <property type="entry name" value="SERINE PROTEASE APRX"/>
    <property type="match status" value="1"/>
</dbReference>
<protein>
    <submittedName>
        <fullName evidence="7">S8 family serine peptidase</fullName>
    </submittedName>
</protein>
<comment type="similarity">
    <text evidence="1 5">Belongs to the peptidase S8 family.</text>
</comment>
<dbReference type="Pfam" id="PF00082">
    <property type="entry name" value="Peptidase_S8"/>
    <property type="match status" value="1"/>
</dbReference>
<proteinExistence type="inferred from homology"/>
<sequence length="407" mass="45149">MFSFKKKLSPTLRKAIKNNFYSKYRVIVEYRNLKDDLVKKIKYLNGEVLFSIDTINCIAANLSTNCINRLVELPEIKYIILDEYAFLCGRTVLLSNGVSLQSSDNIIKGDYKLSGKGVGIGLVDSGCYPHKDLLYPNNKIKHFIDVINNYTYPYDDNGHGTFISGILCGSGYESKGRYRGVATNSHLVVAKAFDKTGKAFLSSTLFAINEILKCSEDFNIKIICLPFETYTMDSDFLNIYSKLFKVCIDKGITVIVPSGSNLSSENSIKGFAVLKDVITVGGIDTTSASKIYSYSSCGSSKTLAKPDFISAAVDVISLNCNTSYISERNGLKVYPPKLNRHYIDVSGTSVSCAYIAGVCALLYEYNPQLIFKDVYGLLKVSSRLIKEKKYMQGNGVIDLSKILPKKQ</sequence>
<reference evidence="7 8" key="1">
    <citation type="submission" date="2020-02" db="EMBL/GenBank/DDBJ databases">
        <title>Genome assembly of a novel Clostridium senegalense strain.</title>
        <authorList>
            <person name="Gupta T.B."/>
            <person name="Jauregui R."/>
            <person name="Maclean P."/>
            <person name="Nawarathana A."/>
            <person name="Brightwell G."/>
        </authorList>
    </citation>
    <scope>NUCLEOTIDE SEQUENCE [LARGE SCALE GENOMIC DNA]</scope>
    <source>
        <strain evidence="7 8">AGRFS4</strain>
    </source>
</reference>
<evidence type="ECO:0000256" key="3">
    <source>
        <dbReference type="ARBA" id="ARBA00022801"/>
    </source>
</evidence>
<dbReference type="PROSITE" id="PS51892">
    <property type="entry name" value="SUBTILASE"/>
    <property type="match status" value="1"/>
</dbReference>
<evidence type="ECO:0000259" key="6">
    <source>
        <dbReference type="Pfam" id="PF00082"/>
    </source>
</evidence>
<evidence type="ECO:0000256" key="1">
    <source>
        <dbReference type="ARBA" id="ARBA00011073"/>
    </source>
</evidence>
<comment type="caution">
    <text evidence="7">The sequence shown here is derived from an EMBL/GenBank/DDBJ whole genome shotgun (WGS) entry which is preliminary data.</text>
</comment>
<feature type="active site" description="Charge relay system" evidence="5">
    <location>
        <position position="349"/>
    </location>
</feature>
<evidence type="ECO:0000256" key="2">
    <source>
        <dbReference type="ARBA" id="ARBA00022670"/>
    </source>
</evidence>
<accession>A0A6M0H3Z6</accession>